<evidence type="ECO:0000256" key="4">
    <source>
        <dbReference type="ARBA" id="ARBA00051114"/>
    </source>
</evidence>
<evidence type="ECO:0000259" key="8">
    <source>
        <dbReference type="PROSITE" id="PS50887"/>
    </source>
</evidence>
<dbReference type="PANTHER" id="PTHR44757:SF2">
    <property type="entry name" value="BIOFILM ARCHITECTURE MAINTENANCE PROTEIN MBAA"/>
    <property type="match status" value="1"/>
</dbReference>
<evidence type="ECO:0000256" key="1">
    <source>
        <dbReference type="ARBA" id="ARBA00001946"/>
    </source>
</evidence>
<dbReference type="InterPro" id="IPR035965">
    <property type="entry name" value="PAS-like_dom_sf"/>
</dbReference>
<dbReference type="CDD" id="cd00130">
    <property type="entry name" value="PAS"/>
    <property type="match status" value="5"/>
</dbReference>
<dbReference type="FunFam" id="3.30.70.270:FF:000001">
    <property type="entry name" value="Diguanylate cyclase domain protein"/>
    <property type="match status" value="1"/>
</dbReference>
<dbReference type="PROSITE" id="PS50112">
    <property type="entry name" value="PAS"/>
    <property type="match status" value="3"/>
</dbReference>
<dbReference type="SMART" id="SM00086">
    <property type="entry name" value="PAC"/>
    <property type="match status" value="3"/>
</dbReference>
<evidence type="ECO:0000259" key="5">
    <source>
        <dbReference type="PROSITE" id="PS50112"/>
    </source>
</evidence>
<keyword evidence="3" id="KW-0973">c-di-GMP</keyword>
<dbReference type="InterPro" id="IPR000160">
    <property type="entry name" value="GGDEF_dom"/>
</dbReference>
<dbReference type="InterPro" id="IPR000700">
    <property type="entry name" value="PAS-assoc_C"/>
</dbReference>
<dbReference type="FunFam" id="3.20.20.450:FF:000001">
    <property type="entry name" value="Cyclic di-GMP phosphodiesterase yahA"/>
    <property type="match status" value="1"/>
</dbReference>
<dbReference type="Gene3D" id="3.30.70.270">
    <property type="match status" value="1"/>
</dbReference>
<dbReference type="Pfam" id="PF08448">
    <property type="entry name" value="PAS_4"/>
    <property type="match status" value="3"/>
</dbReference>
<feature type="domain" description="PAC" evidence="6">
    <location>
        <begin position="627"/>
        <end position="679"/>
    </location>
</feature>
<dbReference type="InterPro" id="IPR013655">
    <property type="entry name" value="PAS_fold_3"/>
</dbReference>
<comment type="catalytic activity">
    <reaction evidence="4">
        <text>3',3'-c-di-GMP + H2O = 5'-phosphoguanylyl(3'-&gt;5')guanosine + H(+)</text>
        <dbReference type="Rhea" id="RHEA:24902"/>
        <dbReference type="ChEBI" id="CHEBI:15377"/>
        <dbReference type="ChEBI" id="CHEBI:15378"/>
        <dbReference type="ChEBI" id="CHEBI:58754"/>
        <dbReference type="ChEBI" id="CHEBI:58805"/>
        <dbReference type="EC" id="3.1.4.52"/>
    </reaction>
    <physiologicalReaction direction="left-to-right" evidence="4">
        <dbReference type="Rhea" id="RHEA:24903"/>
    </physiologicalReaction>
</comment>
<dbReference type="SUPFAM" id="SSF141868">
    <property type="entry name" value="EAL domain-like"/>
    <property type="match status" value="1"/>
</dbReference>
<evidence type="ECO:0000259" key="7">
    <source>
        <dbReference type="PROSITE" id="PS50883"/>
    </source>
</evidence>
<dbReference type="SUPFAM" id="SSF55073">
    <property type="entry name" value="Nucleotide cyclase"/>
    <property type="match status" value="1"/>
</dbReference>
<dbReference type="Pfam" id="PF00990">
    <property type="entry name" value="GGDEF"/>
    <property type="match status" value="1"/>
</dbReference>
<dbReference type="GO" id="GO:0071111">
    <property type="term" value="F:cyclic-guanylate-specific phosphodiesterase activity"/>
    <property type="evidence" value="ECO:0007669"/>
    <property type="project" value="UniProtKB-EC"/>
</dbReference>
<dbReference type="InterPro" id="IPR013656">
    <property type="entry name" value="PAS_4"/>
</dbReference>
<dbReference type="GO" id="GO:0071732">
    <property type="term" value="P:cellular response to nitric oxide"/>
    <property type="evidence" value="ECO:0007669"/>
    <property type="project" value="UniProtKB-ARBA"/>
</dbReference>
<dbReference type="PROSITE" id="PS50887">
    <property type="entry name" value="GGDEF"/>
    <property type="match status" value="1"/>
</dbReference>
<dbReference type="InterPro" id="IPR035919">
    <property type="entry name" value="EAL_sf"/>
</dbReference>
<dbReference type="CDD" id="cd01948">
    <property type="entry name" value="EAL"/>
    <property type="match status" value="1"/>
</dbReference>
<dbReference type="InterPro" id="IPR001610">
    <property type="entry name" value="PAC"/>
</dbReference>
<dbReference type="Gene3D" id="3.30.450.20">
    <property type="entry name" value="PAS domain"/>
    <property type="match status" value="5"/>
</dbReference>
<dbReference type="NCBIfam" id="TIGR00254">
    <property type="entry name" value="GGDEF"/>
    <property type="match status" value="1"/>
</dbReference>
<feature type="domain" description="EAL" evidence="7">
    <location>
        <begin position="860"/>
        <end position="1114"/>
    </location>
</feature>
<feature type="domain" description="GGDEF" evidence="8">
    <location>
        <begin position="711"/>
        <end position="851"/>
    </location>
</feature>
<dbReference type="Pfam" id="PF00563">
    <property type="entry name" value="EAL"/>
    <property type="match status" value="1"/>
</dbReference>
<comment type="caution">
    <text evidence="9">The sequence shown here is derived from an EMBL/GenBank/DDBJ whole genome shotgun (WGS) entry which is preliminary data.</text>
</comment>
<feature type="domain" description="PAC" evidence="6">
    <location>
        <begin position="497"/>
        <end position="548"/>
    </location>
</feature>
<feature type="domain" description="PAS" evidence="5">
    <location>
        <begin position="8"/>
        <end position="53"/>
    </location>
</feature>
<dbReference type="SMART" id="SM00267">
    <property type="entry name" value="GGDEF"/>
    <property type="match status" value="1"/>
</dbReference>
<dbReference type="SUPFAM" id="SSF55785">
    <property type="entry name" value="PYP-like sensor domain (PAS domain)"/>
    <property type="match status" value="5"/>
</dbReference>
<dbReference type="InterPro" id="IPR029787">
    <property type="entry name" value="Nucleotide_cyclase"/>
</dbReference>
<name>A0A6M0K660_9GAMM</name>
<dbReference type="SMART" id="SM00091">
    <property type="entry name" value="PAS"/>
    <property type="match status" value="5"/>
</dbReference>
<reference evidence="9 10" key="1">
    <citation type="submission" date="2020-02" db="EMBL/GenBank/DDBJ databases">
        <title>Genome sequences of Thiorhodococcus mannitoliphagus and Thiorhodococcus minor, purple sulfur photosynthetic bacteria in the gammaproteobacterial family, Chromatiaceae.</title>
        <authorList>
            <person name="Aviles F.A."/>
            <person name="Meyer T.E."/>
            <person name="Kyndt J.A."/>
        </authorList>
    </citation>
    <scope>NUCLEOTIDE SEQUENCE [LARGE SCALE GENOMIC DNA]</scope>
    <source>
        <strain evidence="9 10">DSM 11518</strain>
    </source>
</reference>
<dbReference type="EMBL" id="JAAIJQ010000090">
    <property type="protein sequence ID" value="NEV64423.1"/>
    <property type="molecule type" value="Genomic_DNA"/>
</dbReference>
<dbReference type="Pfam" id="PF08447">
    <property type="entry name" value="PAS_3"/>
    <property type="match status" value="1"/>
</dbReference>
<keyword evidence="10" id="KW-1185">Reference proteome</keyword>
<protein>
    <recommendedName>
        <fullName evidence="2">cyclic-guanylate-specific phosphodiesterase</fullName>
        <ecNumber evidence="2">3.1.4.52</ecNumber>
    </recommendedName>
</protein>
<organism evidence="9 10">
    <name type="scientific">Thiorhodococcus minor</name>
    <dbReference type="NCBI Taxonomy" id="57489"/>
    <lineage>
        <taxon>Bacteria</taxon>
        <taxon>Pseudomonadati</taxon>
        <taxon>Pseudomonadota</taxon>
        <taxon>Gammaproteobacteria</taxon>
        <taxon>Chromatiales</taxon>
        <taxon>Chromatiaceae</taxon>
        <taxon>Thiorhodococcus</taxon>
    </lineage>
</organism>
<dbReference type="Pfam" id="PF13426">
    <property type="entry name" value="PAS_9"/>
    <property type="match status" value="1"/>
</dbReference>
<dbReference type="Gene3D" id="3.20.20.450">
    <property type="entry name" value="EAL domain"/>
    <property type="match status" value="1"/>
</dbReference>
<dbReference type="EC" id="3.1.4.52" evidence="2"/>
<dbReference type="PROSITE" id="PS50883">
    <property type="entry name" value="EAL"/>
    <property type="match status" value="1"/>
</dbReference>
<evidence type="ECO:0000256" key="3">
    <source>
        <dbReference type="ARBA" id="ARBA00022636"/>
    </source>
</evidence>
<dbReference type="NCBIfam" id="TIGR00229">
    <property type="entry name" value="sensory_box"/>
    <property type="match status" value="4"/>
</dbReference>
<dbReference type="CDD" id="cd01949">
    <property type="entry name" value="GGDEF"/>
    <property type="match status" value="1"/>
</dbReference>
<evidence type="ECO:0000313" key="10">
    <source>
        <dbReference type="Proteomes" id="UP000483379"/>
    </source>
</evidence>
<dbReference type="InterPro" id="IPR052155">
    <property type="entry name" value="Biofilm_reg_signaling"/>
</dbReference>
<proteinExistence type="predicted"/>
<evidence type="ECO:0000256" key="2">
    <source>
        <dbReference type="ARBA" id="ARBA00012282"/>
    </source>
</evidence>
<dbReference type="PROSITE" id="PS50113">
    <property type="entry name" value="PAC"/>
    <property type="match status" value="3"/>
</dbReference>
<dbReference type="SMART" id="SM00052">
    <property type="entry name" value="EAL"/>
    <property type="match status" value="1"/>
</dbReference>
<dbReference type="InterPro" id="IPR001633">
    <property type="entry name" value="EAL_dom"/>
</dbReference>
<comment type="cofactor">
    <cofactor evidence="1">
        <name>Mg(2+)</name>
        <dbReference type="ChEBI" id="CHEBI:18420"/>
    </cofactor>
</comment>
<evidence type="ECO:0000259" key="6">
    <source>
        <dbReference type="PROSITE" id="PS50113"/>
    </source>
</evidence>
<gene>
    <name evidence="9" type="ORF">G3446_21530</name>
</gene>
<accession>A0A6M0K660</accession>
<dbReference type="AlphaFoldDB" id="A0A6M0K660"/>
<dbReference type="Proteomes" id="UP000483379">
    <property type="component" value="Unassembled WGS sequence"/>
</dbReference>
<feature type="domain" description="PAS" evidence="5">
    <location>
        <begin position="447"/>
        <end position="477"/>
    </location>
</feature>
<evidence type="ECO:0000313" key="9">
    <source>
        <dbReference type="EMBL" id="NEV64423.1"/>
    </source>
</evidence>
<sequence length="1119" mass="124296">MIPDAWEPRQLLSAVLETIEALIIGIDASGEVRYANPAAQRVLQHAQAPLLGQPWTALCAVLGLDIEQLTETEPHRDFPTLASTWRSRLRLSSGAEHVIAWRARRMADAEGKATVTLLVGTVLTPEAKPSVIEEVGRLDDGGAGPNASSGRCLPPYPQTDGGLLAYISADKQGYLQALLDNFPFQVWLKDRESRFLAVNRVFAQSLGAADAQALIGKCDDDVFPLEMAERHREIDRAAMSAGTQIRVEEERLLQGRRRWLEIFKSPAFDTQGHVVGSVGFARDISTHKQTEEALLRKHEQLRLVLDHAPICIWLTQPDGRLELANRAFCDAIGVSEETLRAAPHYRELLPAELSVQCERADAKALATKEACISQEHFPFADGRVHDMTVIKYLHRDARGTPESLLSIALDITEEQLNAHALRESEARANSILRAAPVGIAMLKDRVLLDVNETLLQMTGYRRAELIGQTTRLLYPSDDAYQRLGQEIYHRLGTDRIGSVETQLQRKDGRVLDMIISWAPMDAADPSKGITFSLQDITSQKETERALRESEAKFHTMVDWTIDWEYWLLPDGSLCYMTPSAEALTGYQVADFVQSPALIEAIVHPEDRSEWDHHLQRLQCTADRRHPDQLDFRLVQKSGQIIWVTHRCRAVIDAEGLYQGRRVTVRDVTAQKAAEEQVRRLAYFDPLTELPNRRLLLDRLRHALSASTRSQEYGALLMLDLDQFKALNDTQGHAVGDQLLIEVAQRLQHAVRGEDTVSRLGGDEYIVLLEGLGRSKTTAATHAEGVAEQLWQALIAPYPILEGGGMHHATASIGVTLFQGQTASIDVLLKQADLALYQAKDAGRNAVRFFDPAMQASVDARMALEKALRQALEEGEMCLFYQPQHDRAGRCIGAEALLRWRRPGQGLVSPMAFIPLAEETGLILPIGRWVLATACAQIKTWAADPATRDLQLAINVSARQFHQPDFLGQVRESLEHSGADPTRLKLELTESIVLENVEAVIERMQALKALGVSFSLDDFGTGYSSLSYLKRLLLDQLKIDKSFVQDLTTDPNDAAIVEAILAMSRSLGLQVVAEGVETSEQHAFLLAHGCDAFQGYLFGRPLPIEDFILDPAAGRPPRCV</sequence>
<dbReference type="InterPro" id="IPR043128">
    <property type="entry name" value="Rev_trsase/Diguanyl_cyclase"/>
</dbReference>
<feature type="domain" description="PAC" evidence="6">
    <location>
        <begin position="241"/>
        <end position="296"/>
    </location>
</feature>
<feature type="domain" description="PAS" evidence="5">
    <location>
        <begin position="570"/>
        <end position="609"/>
    </location>
</feature>
<dbReference type="InterPro" id="IPR000014">
    <property type="entry name" value="PAS"/>
</dbReference>
<dbReference type="PANTHER" id="PTHR44757">
    <property type="entry name" value="DIGUANYLATE CYCLASE DGCP"/>
    <property type="match status" value="1"/>
</dbReference>